<proteinExistence type="predicted"/>
<keyword evidence="3" id="KW-1185">Reference proteome</keyword>
<organism evidence="2 3">
    <name type="scientific">Prosthecobacter fluviatilis</name>
    <dbReference type="NCBI Taxonomy" id="445931"/>
    <lineage>
        <taxon>Bacteria</taxon>
        <taxon>Pseudomonadati</taxon>
        <taxon>Verrucomicrobiota</taxon>
        <taxon>Verrucomicrobiia</taxon>
        <taxon>Verrucomicrobiales</taxon>
        <taxon>Verrucomicrobiaceae</taxon>
        <taxon>Prosthecobacter</taxon>
    </lineage>
</organism>
<protein>
    <recommendedName>
        <fullName evidence="4">DUF4375 domain-containing protein</fullName>
    </recommendedName>
</protein>
<reference evidence="3" key="1">
    <citation type="journal article" date="2019" name="Int. J. Syst. Evol. Microbiol.">
        <title>The Global Catalogue of Microorganisms (GCM) 10K type strain sequencing project: providing services to taxonomists for standard genome sequencing and annotation.</title>
        <authorList>
            <consortium name="The Broad Institute Genomics Platform"/>
            <consortium name="The Broad Institute Genome Sequencing Center for Infectious Disease"/>
            <person name="Wu L."/>
            <person name="Ma J."/>
        </authorList>
    </citation>
    <scope>NUCLEOTIDE SEQUENCE [LARGE SCALE GENOMIC DNA]</scope>
    <source>
        <strain evidence="3">CGMCC 4.1469</strain>
    </source>
</reference>
<feature type="signal peptide" evidence="1">
    <location>
        <begin position="1"/>
        <end position="21"/>
    </location>
</feature>
<dbReference type="EMBL" id="JBHSMQ010000002">
    <property type="protein sequence ID" value="MFC5454826.1"/>
    <property type="molecule type" value="Genomic_DNA"/>
</dbReference>
<keyword evidence="1" id="KW-0732">Signal</keyword>
<gene>
    <name evidence="2" type="ORF">ACFQDI_08185</name>
</gene>
<sequence>MKRALSSCLCSLILAACHVGAFKPGLSPRHFADGKLARKLETDIAAIERNEPAGWKDLASHAYRLDGEHAETFAVACAYLLRRDPTIFLRRHLTGDPDALFCGWAAYGHAGHYRSIVDAVYKQRLHEASSEAECESIRQFIMASHKSHQAPEN</sequence>
<feature type="chain" id="PRO_5045417588" description="DUF4375 domain-containing protein" evidence="1">
    <location>
        <begin position="22"/>
        <end position="153"/>
    </location>
</feature>
<evidence type="ECO:0000313" key="3">
    <source>
        <dbReference type="Proteomes" id="UP001596052"/>
    </source>
</evidence>
<accession>A0ABW0KPG8</accession>
<name>A0ABW0KPG8_9BACT</name>
<evidence type="ECO:0008006" key="4">
    <source>
        <dbReference type="Google" id="ProtNLM"/>
    </source>
</evidence>
<evidence type="ECO:0000256" key="1">
    <source>
        <dbReference type="SAM" id="SignalP"/>
    </source>
</evidence>
<dbReference type="Proteomes" id="UP001596052">
    <property type="component" value="Unassembled WGS sequence"/>
</dbReference>
<dbReference type="PROSITE" id="PS51257">
    <property type="entry name" value="PROKAR_LIPOPROTEIN"/>
    <property type="match status" value="1"/>
</dbReference>
<evidence type="ECO:0000313" key="2">
    <source>
        <dbReference type="EMBL" id="MFC5454826.1"/>
    </source>
</evidence>
<comment type="caution">
    <text evidence="2">The sequence shown here is derived from an EMBL/GenBank/DDBJ whole genome shotgun (WGS) entry which is preliminary data.</text>
</comment>